<name>A0ABS0CNT0_9NOCA</name>
<reference evidence="1 2" key="1">
    <citation type="submission" date="2020-10" db="EMBL/GenBank/DDBJ databases">
        <title>Identification of Nocardia species via Next-generation sequencing and recognition of intraspecies genetic diversity.</title>
        <authorList>
            <person name="Li P."/>
            <person name="Li P."/>
            <person name="Lu B."/>
        </authorList>
    </citation>
    <scope>NUCLEOTIDE SEQUENCE [LARGE SCALE GENOMIC DNA]</scope>
    <source>
        <strain evidence="1 2">BJ06-0157</strain>
    </source>
</reference>
<dbReference type="Pfam" id="PF04883">
    <property type="entry name" value="HK97-gp10_like"/>
    <property type="match status" value="1"/>
</dbReference>
<dbReference type="Proteomes" id="UP000702209">
    <property type="component" value="Unassembled WGS sequence"/>
</dbReference>
<protein>
    <submittedName>
        <fullName evidence="1">HK97 gp10 family phage protein</fullName>
    </submittedName>
</protein>
<dbReference type="RefSeq" id="WP_195129524.1">
    <property type="nucleotide sequence ID" value="NZ_JADLQX010000007.1"/>
</dbReference>
<keyword evidence="2" id="KW-1185">Reference proteome</keyword>
<dbReference type="EMBL" id="JADLQX010000007">
    <property type="protein sequence ID" value="MBF6298215.1"/>
    <property type="molecule type" value="Genomic_DNA"/>
</dbReference>
<comment type="caution">
    <text evidence="1">The sequence shown here is derived from an EMBL/GenBank/DDBJ whole genome shotgun (WGS) entry which is preliminary data.</text>
</comment>
<evidence type="ECO:0000313" key="2">
    <source>
        <dbReference type="Proteomes" id="UP000702209"/>
    </source>
</evidence>
<sequence>MAGAAEIHHARIAAAMATAAGQWGERIGRQIANRAKEQCPVDEGRLRSSITHLVTVNPGGSVTVRVGSPLAYARYRHEGTGLYGPHHARIVPVTAQALKFRQPRIVGPFQPGARQLPVNRRPFVFARSVRGSVGYPFLTLALEETFGAANVIRNPTTS</sequence>
<proteinExistence type="predicted"/>
<accession>A0ABS0CNT0</accession>
<dbReference type="InterPro" id="IPR010064">
    <property type="entry name" value="HK97-gp10_tail"/>
</dbReference>
<organism evidence="1 2">
    <name type="scientific">Nocardia amamiensis</name>
    <dbReference type="NCBI Taxonomy" id="404578"/>
    <lineage>
        <taxon>Bacteria</taxon>
        <taxon>Bacillati</taxon>
        <taxon>Actinomycetota</taxon>
        <taxon>Actinomycetes</taxon>
        <taxon>Mycobacteriales</taxon>
        <taxon>Nocardiaceae</taxon>
        <taxon>Nocardia</taxon>
    </lineage>
</organism>
<evidence type="ECO:0000313" key="1">
    <source>
        <dbReference type="EMBL" id="MBF6298215.1"/>
    </source>
</evidence>
<gene>
    <name evidence="1" type="ORF">IU459_11755</name>
</gene>